<dbReference type="OrthoDB" id="2668963at2759"/>
<gene>
    <name evidence="1" type="ORF">SCHPADRAFT_813399</name>
</gene>
<reference evidence="1 2" key="1">
    <citation type="submission" date="2015-04" db="EMBL/GenBank/DDBJ databases">
        <title>Complete genome sequence of Schizopora paradoxa KUC8140, a cosmopolitan wood degrader in East Asia.</title>
        <authorList>
            <consortium name="DOE Joint Genome Institute"/>
            <person name="Min B."/>
            <person name="Park H."/>
            <person name="Jang Y."/>
            <person name="Kim J.-J."/>
            <person name="Kim K.H."/>
            <person name="Pangilinan J."/>
            <person name="Lipzen A."/>
            <person name="Riley R."/>
            <person name="Grigoriev I.V."/>
            <person name="Spatafora J.W."/>
            <person name="Choi I.-G."/>
        </authorList>
    </citation>
    <scope>NUCLEOTIDE SEQUENCE [LARGE SCALE GENOMIC DNA]</scope>
    <source>
        <strain evidence="1 2">KUC8140</strain>
    </source>
</reference>
<keyword evidence="2" id="KW-1185">Reference proteome</keyword>
<dbReference type="EMBL" id="KQ085938">
    <property type="protein sequence ID" value="KLO14844.1"/>
    <property type="molecule type" value="Genomic_DNA"/>
</dbReference>
<accession>A0A0H2RSK4</accession>
<proteinExistence type="predicted"/>
<protein>
    <recommendedName>
        <fullName evidence="3">HTH CENPB-type domain-containing protein</fullName>
    </recommendedName>
</protein>
<name>A0A0H2RSK4_9AGAM</name>
<evidence type="ECO:0000313" key="2">
    <source>
        <dbReference type="Proteomes" id="UP000053477"/>
    </source>
</evidence>
<evidence type="ECO:0008006" key="3">
    <source>
        <dbReference type="Google" id="ProtNLM"/>
    </source>
</evidence>
<dbReference type="Proteomes" id="UP000053477">
    <property type="component" value="Unassembled WGS sequence"/>
</dbReference>
<sequence>KPEAKKAQILSQTKEELLLRAVAAYNLELLKPEKSRKGARMICREVSEQHKRETGQDIPLNHNTMLHRCAGRKSKAESNSEKGWLKPEEVETIVKYGEELSERAIPLTLKTLEEIVNFVLRARMGQSFPGVGQNW</sequence>
<feature type="non-terminal residue" evidence="1">
    <location>
        <position position="1"/>
    </location>
</feature>
<dbReference type="AlphaFoldDB" id="A0A0H2RSK4"/>
<feature type="non-terminal residue" evidence="1">
    <location>
        <position position="135"/>
    </location>
</feature>
<organism evidence="1 2">
    <name type="scientific">Schizopora paradoxa</name>
    <dbReference type="NCBI Taxonomy" id="27342"/>
    <lineage>
        <taxon>Eukaryota</taxon>
        <taxon>Fungi</taxon>
        <taxon>Dikarya</taxon>
        <taxon>Basidiomycota</taxon>
        <taxon>Agaricomycotina</taxon>
        <taxon>Agaricomycetes</taxon>
        <taxon>Hymenochaetales</taxon>
        <taxon>Schizoporaceae</taxon>
        <taxon>Schizopora</taxon>
    </lineage>
</organism>
<evidence type="ECO:0000313" key="1">
    <source>
        <dbReference type="EMBL" id="KLO14844.1"/>
    </source>
</evidence>
<dbReference type="InParanoid" id="A0A0H2RSK4"/>
<dbReference type="STRING" id="27342.A0A0H2RSK4"/>